<evidence type="ECO:0000256" key="1">
    <source>
        <dbReference type="SAM" id="MobiDB-lite"/>
    </source>
</evidence>
<feature type="compositionally biased region" description="Low complexity" evidence="1">
    <location>
        <begin position="148"/>
        <end position="159"/>
    </location>
</feature>
<name>A0AAE0NIS8_9PEZI</name>
<protein>
    <submittedName>
        <fullName evidence="2">Uncharacterized protein</fullName>
    </submittedName>
</protein>
<feature type="compositionally biased region" description="Low complexity" evidence="1">
    <location>
        <begin position="43"/>
        <end position="64"/>
    </location>
</feature>
<keyword evidence="3" id="KW-1185">Reference proteome</keyword>
<feature type="compositionally biased region" description="Basic and acidic residues" evidence="1">
    <location>
        <begin position="66"/>
        <end position="76"/>
    </location>
</feature>
<evidence type="ECO:0000313" key="3">
    <source>
        <dbReference type="Proteomes" id="UP001287356"/>
    </source>
</evidence>
<organism evidence="2 3">
    <name type="scientific">Lasiosphaeria ovina</name>
    <dbReference type="NCBI Taxonomy" id="92902"/>
    <lineage>
        <taxon>Eukaryota</taxon>
        <taxon>Fungi</taxon>
        <taxon>Dikarya</taxon>
        <taxon>Ascomycota</taxon>
        <taxon>Pezizomycotina</taxon>
        <taxon>Sordariomycetes</taxon>
        <taxon>Sordariomycetidae</taxon>
        <taxon>Sordariales</taxon>
        <taxon>Lasiosphaeriaceae</taxon>
        <taxon>Lasiosphaeria</taxon>
    </lineage>
</organism>
<dbReference type="AlphaFoldDB" id="A0AAE0NIS8"/>
<feature type="compositionally biased region" description="Low complexity" evidence="1">
    <location>
        <begin position="12"/>
        <end position="29"/>
    </location>
</feature>
<proteinExistence type="predicted"/>
<comment type="caution">
    <text evidence="2">The sequence shown here is derived from an EMBL/GenBank/DDBJ whole genome shotgun (WGS) entry which is preliminary data.</text>
</comment>
<feature type="compositionally biased region" description="Basic and acidic residues" evidence="1">
    <location>
        <begin position="1"/>
        <end position="10"/>
    </location>
</feature>
<reference evidence="2" key="2">
    <citation type="submission" date="2023-06" db="EMBL/GenBank/DDBJ databases">
        <authorList>
            <consortium name="Lawrence Berkeley National Laboratory"/>
            <person name="Haridas S."/>
            <person name="Hensen N."/>
            <person name="Bonometti L."/>
            <person name="Westerberg I."/>
            <person name="Brannstrom I.O."/>
            <person name="Guillou S."/>
            <person name="Cros-Aarteil S."/>
            <person name="Calhoun S."/>
            <person name="Kuo A."/>
            <person name="Mondo S."/>
            <person name="Pangilinan J."/>
            <person name="Riley R."/>
            <person name="Labutti K."/>
            <person name="Andreopoulos B."/>
            <person name="Lipzen A."/>
            <person name="Chen C."/>
            <person name="Yanf M."/>
            <person name="Daum C."/>
            <person name="Ng V."/>
            <person name="Clum A."/>
            <person name="Steindorff A."/>
            <person name="Ohm R."/>
            <person name="Martin F."/>
            <person name="Silar P."/>
            <person name="Natvig D."/>
            <person name="Lalanne C."/>
            <person name="Gautier V."/>
            <person name="Ament-Velasquez S.L."/>
            <person name="Kruys A."/>
            <person name="Hutchinson M.I."/>
            <person name="Powell A.J."/>
            <person name="Barry K."/>
            <person name="Miller A.N."/>
            <person name="Grigoriev I.V."/>
            <person name="Debuchy R."/>
            <person name="Gladieux P."/>
            <person name="Thoren M.H."/>
            <person name="Johannesson H."/>
        </authorList>
    </citation>
    <scope>NUCLEOTIDE SEQUENCE</scope>
    <source>
        <strain evidence="2">CBS 958.72</strain>
    </source>
</reference>
<accession>A0AAE0NIS8</accession>
<reference evidence="2" key="1">
    <citation type="journal article" date="2023" name="Mol. Phylogenet. Evol.">
        <title>Genome-scale phylogeny and comparative genomics of the fungal order Sordariales.</title>
        <authorList>
            <person name="Hensen N."/>
            <person name="Bonometti L."/>
            <person name="Westerberg I."/>
            <person name="Brannstrom I.O."/>
            <person name="Guillou S."/>
            <person name="Cros-Aarteil S."/>
            <person name="Calhoun S."/>
            <person name="Haridas S."/>
            <person name="Kuo A."/>
            <person name="Mondo S."/>
            <person name="Pangilinan J."/>
            <person name="Riley R."/>
            <person name="LaButti K."/>
            <person name="Andreopoulos B."/>
            <person name="Lipzen A."/>
            <person name="Chen C."/>
            <person name="Yan M."/>
            <person name="Daum C."/>
            <person name="Ng V."/>
            <person name="Clum A."/>
            <person name="Steindorff A."/>
            <person name="Ohm R.A."/>
            <person name="Martin F."/>
            <person name="Silar P."/>
            <person name="Natvig D.O."/>
            <person name="Lalanne C."/>
            <person name="Gautier V."/>
            <person name="Ament-Velasquez S.L."/>
            <person name="Kruys A."/>
            <person name="Hutchinson M.I."/>
            <person name="Powell A.J."/>
            <person name="Barry K."/>
            <person name="Miller A.N."/>
            <person name="Grigoriev I.V."/>
            <person name="Debuchy R."/>
            <person name="Gladieux P."/>
            <person name="Hiltunen Thoren M."/>
            <person name="Johannesson H."/>
        </authorList>
    </citation>
    <scope>NUCLEOTIDE SEQUENCE</scope>
    <source>
        <strain evidence="2">CBS 958.72</strain>
    </source>
</reference>
<feature type="region of interest" description="Disordered" evidence="1">
    <location>
        <begin position="1"/>
        <end position="97"/>
    </location>
</feature>
<dbReference type="EMBL" id="JAULSN010000001">
    <property type="protein sequence ID" value="KAK3382200.1"/>
    <property type="molecule type" value="Genomic_DNA"/>
</dbReference>
<gene>
    <name evidence="2" type="ORF">B0T24DRAFT_586982</name>
</gene>
<sequence length="377" mass="42347">MEGTQDRETSVDLESTSSDSLSWISSPPSAEDSSMPYDADIDTTPSFAPASPSNSSSSESTKTVKPGREVPRDRIPVHGSGFLFSPQEPRDEPTVRGYAGGAHQAKRILRTAAHETGTLRHSSKSLSALATTGLKRAARTDSASPARSSLQSLPDLQPPLRAAPEPAVFVDCRVPDFPDRRRLGFPHIIDTRYFGENTDPNSYRLCDGIATFLKRYNPALCERFFSGENQWIEIMIHDMRRLPGASTKTWSILRHDNFVRLTMFQVDHRKHHELKTDSCGQEIMWSGEWRSVEIRDNNDNVLQDDMARNGEIGARLAKLLLVNLMYRRVPYFEFVVKVGGEFVHPEWPGEDVGEQRRLRAMGVRKKSQPFLTGTVHP</sequence>
<dbReference type="Proteomes" id="UP001287356">
    <property type="component" value="Unassembled WGS sequence"/>
</dbReference>
<evidence type="ECO:0000313" key="2">
    <source>
        <dbReference type="EMBL" id="KAK3382200.1"/>
    </source>
</evidence>
<feature type="region of interest" description="Disordered" evidence="1">
    <location>
        <begin position="132"/>
        <end position="159"/>
    </location>
</feature>